<dbReference type="EMBL" id="CADCVM010000470">
    <property type="protein sequence ID" value="CAA9529992.1"/>
    <property type="molecule type" value="Genomic_DNA"/>
</dbReference>
<proteinExistence type="predicted"/>
<organism evidence="2">
    <name type="scientific">uncultured Rubrobacteraceae bacterium</name>
    <dbReference type="NCBI Taxonomy" id="349277"/>
    <lineage>
        <taxon>Bacteria</taxon>
        <taxon>Bacillati</taxon>
        <taxon>Actinomycetota</taxon>
        <taxon>Rubrobacteria</taxon>
        <taxon>Rubrobacterales</taxon>
        <taxon>Rubrobacteraceae</taxon>
        <taxon>environmental samples</taxon>
    </lineage>
</organism>
<accession>A0A6J4TSU5</accession>
<dbReference type="AlphaFoldDB" id="A0A6J4TSU5"/>
<feature type="compositionally biased region" description="Basic residues" evidence="1">
    <location>
        <begin position="1"/>
        <end position="10"/>
    </location>
</feature>
<feature type="region of interest" description="Disordered" evidence="1">
    <location>
        <begin position="1"/>
        <end position="24"/>
    </location>
</feature>
<gene>
    <name evidence="2" type="ORF">AVDCRST_MAG05-4322</name>
</gene>
<protein>
    <submittedName>
        <fullName evidence="2">Uncharacterized protein</fullName>
    </submittedName>
</protein>
<name>A0A6J4TSU5_9ACTN</name>
<feature type="compositionally biased region" description="Low complexity" evidence="1">
    <location>
        <begin position="11"/>
        <end position="24"/>
    </location>
</feature>
<reference evidence="2" key="1">
    <citation type="submission" date="2020-02" db="EMBL/GenBank/DDBJ databases">
        <authorList>
            <person name="Meier V. D."/>
        </authorList>
    </citation>
    <scope>NUCLEOTIDE SEQUENCE</scope>
    <source>
        <strain evidence="2">AVDCRST_MAG05</strain>
    </source>
</reference>
<sequence>MRERRARGRIVGRSAKGAAGAGTKKPPEVAAIFAFTPESS</sequence>
<evidence type="ECO:0000256" key="1">
    <source>
        <dbReference type="SAM" id="MobiDB-lite"/>
    </source>
</evidence>
<evidence type="ECO:0000313" key="2">
    <source>
        <dbReference type="EMBL" id="CAA9529992.1"/>
    </source>
</evidence>